<reference evidence="1" key="1">
    <citation type="submission" date="2018-02" db="EMBL/GenBank/DDBJ databases">
        <title>Rhizophora mucronata_Transcriptome.</title>
        <authorList>
            <person name="Meera S.P."/>
            <person name="Sreeshan A."/>
            <person name="Augustine A."/>
        </authorList>
    </citation>
    <scope>NUCLEOTIDE SEQUENCE</scope>
    <source>
        <tissue evidence="1">Leaf</tissue>
    </source>
</reference>
<evidence type="ECO:0000313" key="1">
    <source>
        <dbReference type="EMBL" id="MBW92755.1"/>
    </source>
</evidence>
<sequence length="47" mass="5163">MSAMDSQVVVLRLKASIILDQCCKTCTPLLATMSKSKFHSARSVFIC</sequence>
<dbReference type="AlphaFoldDB" id="A0A2P2JH49"/>
<dbReference type="EMBL" id="GGEC01012272">
    <property type="protein sequence ID" value="MBW92755.1"/>
    <property type="molecule type" value="Transcribed_RNA"/>
</dbReference>
<name>A0A2P2JH49_RHIMU</name>
<protein>
    <submittedName>
        <fullName evidence="1">Serine endopeptidase degp2</fullName>
    </submittedName>
</protein>
<organism evidence="1">
    <name type="scientific">Rhizophora mucronata</name>
    <name type="common">Asiatic mangrove</name>
    <dbReference type="NCBI Taxonomy" id="61149"/>
    <lineage>
        <taxon>Eukaryota</taxon>
        <taxon>Viridiplantae</taxon>
        <taxon>Streptophyta</taxon>
        <taxon>Embryophyta</taxon>
        <taxon>Tracheophyta</taxon>
        <taxon>Spermatophyta</taxon>
        <taxon>Magnoliopsida</taxon>
        <taxon>eudicotyledons</taxon>
        <taxon>Gunneridae</taxon>
        <taxon>Pentapetalae</taxon>
        <taxon>rosids</taxon>
        <taxon>fabids</taxon>
        <taxon>Malpighiales</taxon>
        <taxon>Rhizophoraceae</taxon>
        <taxon>Rhizophora</taxon>
    </lineage>
</organism>
<accession>A0A2P2JH49</accession>
<proteinExistence type="predicted"/>